<evidence type="ECO:0000256" key="4">
    <source>
        <dbReference type="PROSITE-ProRule" id="PRU00335"/>
    </source>
</evidence>
<dbReference type="PANTHER" id="PTHR30055">
    <property type="entry name" value="HTH-TYPE TRANSCRIPTIONAL REGULATOR RUTR"/>
    <property type="match status" value="1"/>
</dbReference>
<gene>
    <name evidence="6" type="ORF">ENKNEFLB_00538</name>
</gene>
<evidence type="ECO:0000259" key="5">
    <source>
        <dbReference type="PROSITE" id="PS50977"/>
    </source>
</evidence>
<dbReference type="SUPFAM" id="SSF48498">
    <property type="entry name" value="Tetracyclin repressor-like, C-terminal domain"/>
    <property type="match status" value="1"/>
</dbReference>
<dbReference type="SUPFAM" id="SSF46689">
    <property type="entry name" value="Homeodomain-like"/>
    <property type="match status" value="1"/>
</dbReference>
<sequence>MTSEVGPRTRRTREALLDELVGVFLAEGFRHLGVADLAARLRCSRSTLYAVAPSKEQLVLAAVRHFFRRATERIEPAVRAEPDPGRRLGAYLAAVARELAPASAAFRADLAGHPPADEVYRANTERAARRVQELVDDGVRAGRMRPVDARFVGAAVAEVMTGIQRGVLQERTGLGDAAAYAALADLVTRGVGTPGT</sequence>
<evidence type="ECO:0000256" key="1">
    <source>
        <dbReference type="ARBA" id="ARBA00023015"/>
    </source>
</evidence>
<dbReference type="EMBL" id="CP075371">
    <property type="protein sequence ID" value="QVT78165.1"/>
    <property type="molecule type" value="Genomic_DNA"/>
</dbReference>
<dbReference type="InterPro" id="IPR001647">
    <property type="entry name" value="HTH_TetR"/>
</dbReference>
<dbReference type="Gene3D" id="1.10.357.10">
    <property type="entry name" value="Tetracycline Repressor, domain 2"/>
    <property type="match status" value="1"/>
</dbReference>
<accession>A0ABX8ECR5</accession>
<organism evidence="6 7">
    <name type="scientific">Nocardioides aquaticus</name>
    <dbReference type="NCBI Taxonomy" id="160826"/>
    <lineage>
        <taxon>Bacteria</taxon>
        <taxon>Bacillati</taxon>
        <taxon>Actinomycetota</taxon>
        <taxon>Actinomycetes</taxon>
        <taxon>Propionibacteriales</taxon>
        <taxon>Nocardioidaceae</taxon>
        <taxon>Nocardioides</taxon>
    </lineage>
</organism>
<keyword evidence="2 4" id="KW-0238">DNA-binding</keyword>
<evidence type="ECO:0000256" key="2">
    <source>
        <dbReference type="ARBA" id="ARBA00023125"/>
    </source>
</evidence>
<dbReference type="Pfam" id="PF00440">
    <property type="entry name" value="TetR_N"/>
    <property type="match status" value="1"/>
</dbReference>
<dbReference type="InterPro" id="IPR009057">
    <property type="entry name" value="Homeodomain-like_sf"/>
</dbReference>
<evidence type="ECO:0000313" key="6">
    <source>
        <dbReference type="EMBL" id="QVT78165.1"/>
    </source>
</evidence>
<dbReference type="PROSITE" id="PS50977">
    <property type="entry name" value="HTH_TETR_2"/>
    <property type="match status" value="1"/>
</dbReference>
<dbReference type="RefSeq" id="WP_214057788.1">
    <property type="nucleotide sequence ID" value="NZ_CP075371.1"/>
</dbReference>
<protein>
    <recommendedName>
        <fullName evidence="5">HTH tetR-type domain-containing protein</fullName>
    </recommendedName>
</protein>
<keyword evidence="3" id="KW-0804">Transcription</keyword>
<evidence type="ECO:0000256" key="3">
    <source>
        <dbReference type="ARBA" id="ARBA00023163"/>
    </source>
</evidence>
<dbReference type="InterPro" id="IPR050109">
    <property type="entry name" value="HTH-type_TetR-like_transc_reg"/>
</dbReference>
<evidence type="ECO:0000313" key="7">
    <source>
        <dbReference type="Proteomes" id="UP000679307"/>
    </source>
</evidence>
<proteinExistence type="predicted"/>
<reference evidence="6 7" key="1">
    <citation type="submission" date="2021-05" db="EMBL/GenBank/DDBJ databases">
        <title>Complete genome of Nocardioides aquaticus KCTC 9944T isolated from meromictic and hypersaline Ekho Lake, Antarctica.</title>
        <authorList>
            <person name="Hwang K."/>
            <person name="Kim K.M."/>
            <person name="Choe H."/>
        </authorList>
    </citation>
    <scope>NUCLEOTIDE SEQUENCE [LARGE SCALE GENOMIC DNA]</scope>
    <source>
        <strain evidence="6 7">KCTC 9944</strain>
    </source>
</reference>
<keyword evidence="7" id="KW-1185">Reference proteome</keyword>
<dbReference type="Gene3D" id="1.10.10.60">
    <property type="entry name" value="Homeodomain-like"/>
    <property type="match status" value="1"/>
</dbReference>
<name>A0ABX8ECR5_9ACTN</name>
<feature type="DNA-binding region" description="H-T-H motif" evidence="4">
    <location>
        <begin position="33"/>
        <end position="52"/>
    </location>
</feature>
<dbReference type="InterPro" id="IPR036271">
    <property type="entry name" value="Tet_transcr_reg_TetR-rel_C_sf"/>
</dbReference>
<keyword evidence="1" id="KW-0805">Transcription regulation</keyword>
<dbReference type="Proteomes" id="UP000679307">
    <property type="component" value="Chromosome"/>
</dbReference>
<dbReference type="PANTHER" id="PTHR30055:SF234">
    <property type="entry name" value="HTH-TYPE TRANSCRIPTIONAL REGULATOR BETI"/>
    <property type="match status" value="1"/>
</dbReference>
<feature type="domain" description="HTH tetR-type" evidence="5">
    <location>
        <begin position="10"/>
        <end position="70"/>
    </location>
</feature>